<keyword evidence="1" id="KW-0472">Membrane</keyword>
<sequence length="253" mass="29561">MAPVSSSLDALIHHQSRHHNITPCTTIPLGIAIMTTIAFIWLISSAVFLVLGEDKNLYFTKKSPLLYRIITRILVCLMLPPKYLFPFIYRPIVGKFRPRSIGPLLPLYNEHEILEPVPRVSELAPLLPKYEKVNNGYSGCYLLPRQSDITKDPLLVQLQLQHQQPELKVQENRDKIVKDIVQQVKITTQKRKEATRKTVQQMVYEQPNLRVERRIELMPNRNGQGGTREEWKNYYDWIDRLDVVEEEEEKVDH</sequence>
<reference evidence="2" key="1">
    <citation type="journal article" date="2023" name="Mol. Phylogenet. Evol.">
        <title>Genome-scale phylogeny and comparative genomics of the fungal order Sordariales.</title>
        <authorList>
            <person name="Hensen N."/>
            <person name="Bonometti L."/>
            <person name="Westerberg I."/>
            <person name="Brannstrom I.O."/>
            <person name="Guillou S."/>
            <person name="Cros-Aarteil S."/>
            <person name="Calhoun S."/>
            <person name="Haridas S."/>
            <person name="Kuo A."/>
            <person name="Mondo S."/>
            <person name="Pangilinan J."/>
            <person name="Riley R."/>
            <person name="LaButti K."/>
            <person name="Andreopoulos B."/>
            <person name="Lipzen A."/>
            <person name="Chen C."/>
            <person name="Yan M."/>
            <person name="Daum C."/>
            <person name="Ng V."/>
            <person name="Clum A."/>
            <person name="Steindorff A."/>
            <person name="Ohm R.A."/>
            <person name="Martin F."/>
            <person name="Silar P."/>
            <person name="Natvig D.O."/>
            <person name="Lalanne C."/>
            <person name="Gautier V."/>
            <person name="Ament-Velasquez S.L."/>
            <person name="Kruys A."/>
            <person name="Hutchinson M.I."/>
            <person name="Powell A.J."/>
            <person name="Barry K."/>
            <person name="Miller A.N."/>
            <person name="Grigoriev I.V."/>
            <person name="Debuchy R."/>
            <person name="Gladieux P."/>
            <person name="Hiltunen Thoren M."/>
            <person name="Johannesson H."/>
        </authorList>
    </citation>
    <scope>NUCLEOTIDE SEQUENCE</scope>
    <source>
        <strain evidence="2">CBS 990.96</strain>
    </source>
</reference>
<evidence type="ECO:0000256" key="1">
    <source>
        <dbReference type="SAM" id="Phobius"/>
    </source>
</evidence>
<organism evidence="2 3">
    <name type="scientific">Podospora fimiseda</name>
    <dbReference type="NCBI Taxonomy" id="252190"/>
    <lineage>
        <taxon>Eukaryota</taxon>
        <taxon>Fungi</taxon>
        <taxon>Dikarya</taxon>
        <taxon>Ascomycota</taxon>
        <taxon>Pezizomycotina</taxon>
        <taxon>Sordariomycetes</taxon>
        <taxon>Sordariomycetidae</taxon>
        <taxon>Sordariales</taxon>
        <taxon>Podosporaceae</taxon>
        <taxon>Podospora</taxon>
    </lineage>
</organism>
<gene>
    <name evidence="2" type="ORF">QBC38DRAFT_461334</name>
</gene>
<evidence type="ECO:0000313" key="2">
    <source>
        <dbReference type="EMBL" id="KAK4221568.1"/>
    </source>
</evidence>
<feature type="transmembrane region" description="Helical" evidence="1">
    <location>
        <begin position="69"/>
        <end position="89"/>
    </location>
</feature>
<name>A0AAN6YLQ4_9PEZI</name>
<feature type="transmembrane region" description="Helical" evidence="1">
    <location>
        <begin position="27"/>
        <end position="49"/>
    </location>
</feature>
<dbReference type="AlphaFoldDB" id="A0AAN6YLQ4"/>
<dbReference type="Proteomes" id="UP001301958">
    <property type="component" value="Unassembled WGS sequence"/>
</dbReference>
<keyword evidence="1" id="KW-1133">Transmembrane helix</keyword>
<comment type="caution">
    <text evidence="2">The sequence shown here is derived from an EMBL/GenBank/DDBJ whole genome shotgun (WGS) entry which is preliminary data.</text>
</comment>
<evidence type="ECO:0000313" key="3">
    <source>
        <dbReference type="Proteomes" id="UP001301958"/>
    </source>
</evidence>
<proteinExistence type="predicted"/>
<keyword evidence="3" id="KW-1185">Reference proteome</keyword>
<reference evidence="2" key="2">
    <citation type="submission" date="2023-05" db="EMBL/GenBank/DDBJ databases">
        <authorList>
            <consortium name="Lawrence Berkeley National Laboratory"/>
            <person name="Steindorff A."/>
            <person name="Hensen N."/>
            <person name="Bonometti L."/>
            <person name="Westerberg I."/>
            <person name="Brannstrom I.O."/>
            <person name="Guillou S."/>
            <person name="Cros-Aarteil S."/>
            <person name="Calhoun S."/>
            <person name="Haridas S."/>
            <person name="Kuo A."/>
            <person name="Mondo S."/>
            <person name="Pangilinan J."/>
            <person name="Riley R."/>
            <person name="Labutti K."/>
            <person name="Andreopoulos B."/>
            <person name="Lipzen A."/>
            <person name="Chen C."/>
            <person name="Yanf M."/>
            <person name="Daum C."/>
            <person name="Ng V."/>
            <person name="Clum A."/>
            <person name="Ohm R."/>
            <person name="Martin F."/>
            <person name="Silar P."/>
            <person name="Natvig D."/>
            <person name="Lalanne C."/>
            <person name="Gautier V."/>
            <person name="Ament-Velasquez S.L."/>
            <person name="Kruys A."/>
            <person name="Hutchinson M.I."/>
            <person name="Powell A.J."/>
            <person name="Barry K."/>
            <person name="Miller A.N."/>
            <person name="Grigoriev I.V."/>
            <person name="Debuchy R."/>
            <person name="Gladieux P."/>
            <person name="Thoren M.H."/>
            <person name="Johannesson H."/>
        </authorList>
    </citation>
    <scope>NUCLEOTIDE SEQUENCE</scope>
    <source>
        <strain evidence="2">CBS 990.96</strain>
    </source>
</reference>
<dbReference type="EMBL" id="MU865534">
    <property type="protein sequence ID" value="KAK4221568.1"/>
    <property type="molecule type" value="Genomic_DNA"/>
</dbReference>
<keyword evidence="1" id="KW-0812">Transmembrane</keyword>
<accession>A0AAN6YLQ4</accession>
<protein>
    <submittedName>
        <fullName evidence="2">Uncharacterized protein</fullName>
    </submittedName>
</protein>